<organism evidence="2 3">
    <name type="scientific">Kribbella sancticallisti</name>
    <dbReference type="NCBI Taxonomy" id="460087"/>
    <lineage>
        <taxon>Bacteria</taxon>
        <taxon>Bacillati</taxon>
        <taxon>Actinomycetota</taxon>
        <taxon>Actinomycetes</taxon>
        <taxon>Propionibacteriales</taxon>
        <taxon>Kribbellaceae</taxon>
        <taxon>Kribbella</taxon>
    </lineage>
</organism>
<gene>
    <name evidence="2" type="ORF">GCM10009789_60670</name>
</gene>
<reference evidence="2 3" key="1">
    <citation type="journal article" date="2019" name="Int. J. Syst. Evol. Microbiol.">
        <title>The Global Catalogue of Microorganisms (GCM) 10K type strain sequencing project: providing services to taxonomists for standard genome sequencing and annotation.</title>
        <authorList>
            <consortium name="The Broad Institute Genomics Platform"/>
            <consortium name="The Broad Institute Genome Sequencing Center for Infectious Disease"/>
            <person name="Wu L."/>
            <person name="Ma J."/>
        </authorList>
    </citation>
    <scope>NUCLEOTIDE SEQUENCE [LARGE SCALE GENOMIC DNA]</scope>
    <source>
        <strain evidence="2 3">JCM 14969</strain>
    </source>
</reference>
<accession>A0ABN2E904</accession>
<keyword evidence="3" id="KW-1185">Reference proteome</keyword>
<proteinExistence type="predicted"/>
<evidence type="ECO:0000313" key="3">
    <source>
        <dbReference type="Proteomes" id="UP001500393"/>
    </source>
</evidence>
<name>A0ABN2E904_9ACTN</name>
<evidence type="ECO:0000256" key="1">
    <source>
        <dbReference type="SAM" id="MobiDB-lite"/>
    </source>
</evidence>
<dbReference type="Proteomes" id="UP001500393">
    <property type="component" value="Unassembled WGS sequence"/>
</dbReference>
<feature type="region of interest" description="Disordered" evidence="1">
    <location>
        <begin position="1"/>
        <end position="34"/>
    </location>
</feature>
<dbReference type="EMBL" id="BAAAOS010000048">
    <property type="protein sequence ID" value="GAA1598560.1"/>
    <property type="molecule type" value="Genomic_DNA"/>
</dbReference>
<protein>
    <submittedName>
        <fullName evidence="2">Uncharacterized protein</fullName>
    </submittedName>
</protein>
<feature type="region of interest" description="Disordered" evidence="1">
    <location>
        <begin position="46"/>
        <end position="77"/>
    </location>
</feature>
<sequence>MGHRTAGELFEPATDDADHLRQRTGGGAAQLSGDPECCTVATCSTSHRGPCTVRARDPGRGPSSDQAHDTGDECGSG</sequence>
<evidence type="ECO:0000313" key="2">
    <source>
        <dbReference type="EMBL" id="GAA1598560.1"/>
    </source>
</evidence>
<comment type="caution">
    <text evidence="2">The sequence shown here is derived from an EMBL/GenBank/DDBJ whole genome shotgun (WGS) entry which is preliminary data.</text>
</comment>